<dbReference type="GO" id="GO:0071014">
    <property type="term" value="C:post-mRNA release spliceosomal complex"/>
    <property type="evidence" value="ECO:0007669"/>
    <property type="project" value="TreeGrafter"/>
</dbReference>
<dbReference type="OrthoDB" id="10261348at2759"/>
<keyword evidence="2" id="KW-1185">Reference proteome</keyword>
<dbReference type="EMBL" id="JANBPT010000686">
    <property type="protein sequence ID" value="KAJ1914411.1"/>
    <property type="molecule type" value="Genomic_DNA"/>
</dbReference>
<dbReference type="Pfam" id="PF08315">
    <property type="entry name" value="cwf18"/>
    <property type="match status" value="1"/>
</dbReference>
<dbReference type="AlphaFoldDB" id="A0A9W8DKY3"/>
<comment type="caution">
    <text evidence="1">The sequence shown here is derived from an EMBL/GenBank/DDBJ whole genome shotgun (WGS) entry which is preliminary data.</text>
</comment>
<organism evidence="1 2">
    <name type="scientific">Tieghemiomyces parasiticus</name>
    <dbReference type="NCBI Taxonomy" id="78921"/>
    <lineage>
        <taxon>Eukaryota</taxon>
        <taxon>Fungi</taxon>
        <taxon>Fungi incertae sedis</taxon>
        <taxon>Zoopagomycota</taxon>
        <taxon>Kickxellomycotina</taxon>
        <taxon>Dimargaritomycetes</taxon>
        <taxon>Dimargaritales</taxon>
        <taxon>Dimargaritaceae</taxon>
        <taxon>Tieghemiomyces</taxon>
    </lineage>
</organism>
<feature type="non-terminal residue" evidence="1">
    <location>
        <position position="1"/>
    </location>
</feature>
<dbReference type="Proteomes" id="UP001150569">
    <property type="component" value="Unassembled WGS sequence"/>
</dbReference>
<name>A0A9W8DKY3_9FUNG</name>
<proteinExistence type="predicted"/>
<protein>
    <recommendedName>
        <fullName evidence="3">Cwf18 pre-mRNA splicing factor</fullName>
    </recommendedName>
</protein>
<reference evidence="1" key="1">
    <citation type="submission" date="2022-07" db="EMBL/GenBank/DDBJ databases">
        <title>Phylogenomic reconstructions and comparative analyses of Kickxellomycotina fungi.</title>
        <authorList>
            <person name="Reynolds N.K."/>
            <person name="Stajich J.E."/>
            <person name="Barry K."/>
            <person name="Grigoriev I.V."/>
            <person name="Crous P."/>
            <person name="Smith M.E."/>
        </authorList>
    </citation>
    <scope>NUCLEOTIDE SEQUENCE</scope>
    <source>
        <strain evidence="1">RSA 861</strain>
    </source>
</reference>
<gene>
    <name evidence="1" type="ORF">IWQ60_008828</name>
</gene>
<dbReference type="PANTHER" id="PTHR31551">
    <property type="entry name" value="PRE-MRNA-SPLICING FACTOR CWF18"/>
    <property type="match status" value="1"/>
</dbReference>
<evidence type="ECO:0008006" key="3">
    <source>
        <dbReference type="Google" id="ProtNLM"/>
    </source>
</evidence>
<accession>A0A9W8DKY3</accession>
<dbReference type="GO" id="GO:0005684">
    <property type="term" value="C:U2-type spliceosomal complex"/>
    <property type="evidence" value="ECO:0007669"/>
    <property type="project" value="TreeGrafter"/>
</dbReference>
<dbReference type="InterPro" id="IPR013169">
    <property type="entry name" value="mRNA_splic_Cwf18-like"/>
</dbReference>
<sequence length="68" mass="7455">KPNWDLRRDLQKKLDVLEPKTQSALAELIRQRVQADATSDGVDLADAVATQNRLRQAAALAEDDAAAE</sequence>
<evidence type="ECO:0000313" key="2">
    <source>
        <dbReference type="Proteomes" id="UP001150569"/>
    </source>
</evidence>
<dbReference type="PANTHER" id="PTHR31551:SF1">
    <property type="entry name" value="COILED-COIL DOMAIN-CONTAINING PROTEIN 12"/>
    <property type="match status" value="1"/>
</dbReference>
<evidence type="ECO:0000313" key="1">
    <source>
        <dbReference type="EMBL" id="KAJ1914411.1"/>
    </source>
</evidence>